<comment type="caution">
    <text evidence="2">The sequence shown here is derived from an EMBL/GenBank/DDBJ whole genome shotgun (WGS) entry which is preliminary data.</text>
</comment>
<evidence type="ECO:0000313" key="2">
    <source>
        <dbReference type="EMBL" id="KAJ4371233.1"/>
    </source>
</evidence>
<dbReference type="OrthoDB" id="3786670at2759"/>
<gene>
    <name evidence="2" type="ORF">N0V83_004450</name>
</gene>
<feature type="region of interest" description="Disordered" evidence="1">
    <location>
        <begin position="237"/>
        <end position="258"/>
    </location>
</feature>
<feature type="compositionally biased region" description="Polar residues" evidence="1">
    <location>
        <begin position="89"/>
        <end position="100"/>
    </location>
</feature>
<name>A0A9W9CMH7_9PLEO</name>
<protein>
    <submittedName>
        <fullName evidence="2">Uncharacterized protein</fullName>
    </submittedName>
</protein>
<dbReference type="Proteomes" id="UP001140560">
    <property type="component" value="Unassembled WGS sequence"/>
</dbReference>
<sequence length="431" mass="47554">MWRMGLLYLDRGDSAIFAALKDAGHNNRPQAPGSPTGKFSPPSDPSDQSIDGRLRHDIPGAQQWASPAGANGNGNGIKFNPLRPKSENPLDSLSPSSDNTLFEEPEVYSLDRSKNEESLDDYFSLNGAEKDEVIRTERRDPALMQKRRSVRHSRAGSIVSFNAPDRPSLPSISSLPLRARTKTNEGLLQLHMRPESPKRAESADSPKTPRNSLPAERHRRKVSIGLPLRGMVGTPEALKHSSFDPRCTLDTPPQTPAHDRATTAMLRQKERDLATAALKQKERDLEYKHRHTFIGTASLDDFLEVLEVSSAYTTTKTAVARAFIILASSERLLARQASSTPSGWELVSRKASDMSNIDYVAQAQLRLGSITLRQFLDLIYFDEEEEVGAMSVIEAFSAASHLDAKVDGGTGSRARAFRSWMAKQESPPASR</sequence>
<feature type="region of interest" description="Disordered" evidence="1">
    <location>
        <begin position="21"/>
        <end position="102"/>
    </location>
</feature>
<feature type="compositionally biased region" description="Basic and acidic residues" evidence="1">
    <location>
        <begin position="192"/>
        <end position="204"/>
    </location>
</feature>
<keyword evidence="3" id="KW-1185">Reference proteome</keyword>
<dbReference type="AlphaFoldDB" id="A0A9W9CMH7"/>
<dbReference type="EMBL" id="JAPEUY010000007">
    <property type="protein sequence ID" value="KAJ4371233.1"/>
    <property type="molecule type" value="Genomic_DNA"/>
</dbReference>
<evidence type="ECO:0000313" key="3">
    <source>
        <dbReference type="Proteomes" id="UP001140560"/>
    </source>
</evidence>
<organism evidence="2 3">
    <name type="scientific">Neocucurbitaria cava</name>
    <dbReference type="NCBI Taxonomy" id="798079"/>
    <lineage>
        <taxon>Eukaryota</taxon>
        <taxon>Fungi</taxon>
        <taxon>Dikarya</taxon>
        <taxon>Ascomycota</taxon>
        <taxon>Pezizomycotina</taxon>
        <taxon>Dothideomycetes</taxon>
        <taxon>Pleosporomycetidae</taxon>
        <taxon>Pleosporales</taxon>
        <taxon>Pleosporineae</taxon>
        <taxon>Cucurbitariaceae</taxon>
        <taxon>Neocucurbitaria</taxon>
    </lineage>
</organism>
<feature type="compositionally biased region" description="Basic residues" evidence="1">
    <location>
        <begin position="145"/>
        <end position="154"/>
    </location>
</feature>
<feature type="compositionally biased region" description="Low complexity" evidence="1">
    <location>
        <begin position="168"/>
        <end position="177"/>
    </location>
</feature>
<proteinExistence type="predicted"/>
<evidence type="ECO:0000256" key="1">
    <source>
        <dbReference type="SAM" id="MobiDB-lite"/>
    </source>
</evidence>
<feature type="region of interest" description="Disordered" evidence="1">
    <location>
        <begin position="145"/>
        <end position="220"/>
    </location>
</feature>
<reference evidence="2" key="1">
    <citation type="submission" date="2022-10" db="EMBL/GenBank/DDBJ databases">
        <title>Tapping the CABI collections for fungal endophytes: first genome assemblies for Collariella, Neodidymelliopsis, Ascochyta clinopodiicola, Didymella pomorum, Didymosphaeria variabile, Neocosmospora piperis and Neocucurbitaria cava.</title>
        <authorList>
            <person name="Hill R."/>
        </authorList>
    </citation>
    <scope>NUCLEOTIDE SEQUENCE</scope>
    <source>
        <strain evidence="2">IMI 356814</strain>
    </source>
</reference>
<accession>A0A9W9CMH7</accession>